<feature type="domain" description="Response regulatory" evidence="10">
    <location>
        <begin position="3"/>
        <end position="116"/>
    </location>
</feature>
<evidence type="ECO:0000256" key="2">
    <source>
        <dbReference type="ARBA" id="ARBA00022553"/>
    </source>
</evidence>
<evidence type="ECO:0000313" key="12">
    <source>
        <dbReference type="EMBL" id="RGK79975.1"/>
    </source>
</evidence>
<keyword evidence="5 9" id="KW-0238">DNA-binding</keyword>
<dbReference type="AlphaFoldDB" id="A0A3E4PJI4"/>
<dbReference type="InterPro" id="IPR036388">
    <property type="entry name" value="WH-like_DNA-bd_sf"/>
</dbReference>
<dbReference type="SMART" id="SM00862">
    <property type="entry name" value="Trans_reg_C"/>
    <property type="match status" value="1"/>
</dbReference>
<evidence type="ECO:0000256" key="5">
    <source>
        <dbReference type="ARBA" id="ARBA00023125"/>
    </source>
</evidence>
<dbReference type="PANTHER" id="PTHR48111">
    <property type="entry name" value="REGULATOR OF RPOS"/>
    <property type="match status" value="1"/>
</dbReference>
<accession>A0A3E4PJI4</accession>
<dbReference type="SUPFAM" id="SSF46894">
    <property type="entry name" value="C-terminal effector domain of the bipartite response regulators"/>
    <property type="match status" value="1"/>
</dbReference>
<dbReference type="EMBL" id="QSRA01000026">
    <property type="protein sequence ID" value="RGK79975.1"/>
    <property type="molecule type" value="Genomic_DNA"/>
</dbReference>
<dbReference type="InterPro" id="IPR039420">
    <property type="entry name" value="WalR-like"/>
</dbReference>
<feature type="domain" description="OmpR/PhoB-type" evidence="11">
    <location>
        <begin position="125"/>
        <end position="224"/>
    </location>
</feature>
<dbReference type="SUPFAM" id="SSF52172">
    <property type="entry name" value="CheY-like"/>
    <property type="match status" value="1"/>
</dbReference>
<feature type="modified residue" description="4-aspartylphosphate" evidence="8">
    <location>
        <position position="52"/>
    </location>
</feature>
<evidence type="ECO:0000256" key="7">
    <source>
        <dbReference type="ARBA" id="ARBA00024867"/>
    </source>
</evidence>
<dbReference type="PROSITE" id="PS51755">
    <property type="entry name" value="OMPR_PHOB"/>
    <property type="match status" value="1"/>
</dbReference>
<dbReference type="SMART" id="SM00448">
    <property type="entry name" value="REC"/>
    <property type="match status" value="1"/>
</dbReference>
<evidence type="ECO:0000256" key="4">
    <source>
        <dbReference type="ARBA" id="ARBA00023015"/>
    </source>
</evidence>
<evidence type="ECO:0000256" key="6">
    <source>
        <dbReference type="ARBA" id="ARBA00023163"/>
    </source>
</evidence>
<reference evidence="12 13" key="1">
    <citation type="submission" date="2018-08" db="EMBL/GenBank/DDBJ databases">
        <title>A genome reference for cultivated species of the human gut microbiota.</title>
        <authorList>
            <person name="Zou Y."/>
            <person name="Xue W."/>
            <person name="Luo G."/>
        </authorList>
    </citation>
    <scope>NUCLEOTIDE SEQUENCE [LARGE SCALE GENOMIC DNA]</scope>
    <source>
        <strain evidence="12 13">TF09-3</strain>
    </source>
</reference>
<dbReference type="InterPro" id="IPR001789">
    <property type="entry name" value="Sig_transdc_resp-reg_receiver"/>
</dbReference>
<dbReference type="Gene3D" id="3.40.50.2300">
    <property type="match status" value="1"/>
</dbReference>
<evidence type="ECO:0000256" key="8">
    <source>
        <dbReference type="PROSITE-ProRule" id="PRU00169"/>
    </source>
</evidence>
<feature type="DNA-binding region" description="OmpR/PhoB-type" evidence="9">
    <location>
        <begin position="125"/>
        <end position="224"/>
    </location>
</feature>
<dbReference type="GO" id="GO:0006355">
    <property type="term" value="P:regulation of DNA-templated transcription"/>
    <property type="evidence" value="ECO:0007669"/>
    <property type="project" value="InterPro"/>
</dbReference>
<dbReference type="Gene3D" id="1.10.10.10">
    <property type="entry name" value="Winged helix-like DNA-binding domain superfamily/Winged helix DNA-binding domain"/>
    <property type="match status" value="1"/>
</dbReference>
<comment type="caution">
    <text evidence="12">The sequence shown here is derived from an EMBL/GenBank/DDBJ whole genome shotgun (WGS) entry which is preliminary data.</text>
</comment>
<evidence type="ECO:0000256" key="9">
    <source>
        <dbReference type="PROSITE-ProRule" id="PRU01091"/>
    </source>
</evidence>
<dbReference type="Pfam" id="PF00072">
    <property type="entry name" value="Response_reg"/>
    <property type="match status" value="1"/>
</dbReference>
<name>A0A3E4PJI4_9FIRM</name>
<dbReference type="InterPro" id="IPR016032">
    <property type="entry name" value="Sig_transdc_resp-reg_C-effctor"/>
</dbReference>
<dbReference type="Proteomes" id="UP000261324">
    <property type="component" value="Unassembled WGS sequence"/>
</dbReference>
<dbReference type="GO" id="GO:0032993">
    <property type="term" value="C:protein-DNA complex"/>
    <property type="evidence" value="ECO:0007669"/>
    <property type="project" value="TreeGrafter"/>
</dbReference>
<keyword evidence="4" id="KW-0805">Transcription regulation</keyword>
<evidence type="ECO:0000259" key="11">
    <source>
        <dbReference type="PROSITE" id="PS51755"/>
    </source>
</evidence>
<keyword evidence="6" id="KW-0804">Transcription</keyword>
<evidence type="ECO:0000256" key="1">
    <source>
        <dbReference type="ARBA" id="ARBA00018672"/>
    </source>
</evidence>
<proteinExistence type="predicted"/>
<keyword evidence="2 8" id="KW-0597">Phosphoprotein</keyword>
<dbReference type="InterPro" id="IPR001867">
    <property type="entry name" value="OmpR/PhoB-type_DNA-bd"/>
</dbReference>
<gene>
    <name evidence="12" type="ORF">DXC93_14525</name>
</gene>
<comment type="function">
    <text evidence="7">May play the central regulatory role in sporulation. It may be an element of the effector pathway responsible for the activation of sporulation genes in response to nutritional stress. Spo0A may act in concert with spo0H (a sigma factor) to control the expression of some genes that are critical to the sporulation process.</text>
</comment>
<organism evidence="12 13">
    <name type="scientific">Dorea formicigenerans</name>
    <dbReference type="NCBI Taxonomy" id="39486"/>
    <lineage>
        <taxon>Bacteria</taxon>
        <taxon>Bacillati</taxon>
        <taxon>Bacillota</taxon>
        <taxon>Clostridia</taxon>
        <taxon>Lachnospirales</taxon>
        <taxon>Lachnospiraceae</taxon>
        <taxon>Dorea</taxon>
    </lineage>
</organism>
<dbReference type="GO" id="GO:0005829">
    <property type="term" value="C:cytosol"/>
    <property type="evidence" value="ECO:0007669"/>
    <property type="project" value="TreeGrafter"/>
</dbReference>
<dbReference type="CDD" id="cd00383">
    <property type="entry name" value="trans_reg_C"/>
    <property type="match status" value="1"/>
</dbReference>
<evidence type="ECO:0000313" key="13">
    <source>
        <dbReference type="Proteomes" id="UP000261324"/>
    </source>
</evidence>
<dbReference type="InterPro" id="IPR011006">
    <property type="entry name" value="CheY-like_superfamily"/>
</dbReference>
<dbReference type="Pfam" id="PF00486">
    <property type="entry name" value="Trans_reg_C"/>
    <property type="match status" value="1"/>
</dbReference>
<dbReference type="GO" id="GO:0000156">
    <property type="term" value="F:phosphorelay response regulator activity"/>
    <property type="evidence" value="ECO:0007669"/>
    <property type="project" value="TreeGrafter"/>
</dbReference>
<keyword evidence="3" id="KW-0902">Two-component regulatory system</keyword>
<dbReference type="Gene3D" id="6.10.250.690">
    <property type="match status" value="1"/>
</dbReference>
<evidence type="ECO:0000259" key="10">
    <source>
        <dbReference type="PROSITE" id="PS50110"/>
    </source>
</evidence>
<evidence type="ECO:0000256" key="3">
    <source>
        <dbReference type="ARBA" id="ARBA00023012"/>
    </source>
</evidence>
<dbReference type="RefSeq" id="WP_117660682.1">
    <property type="nucleotide sequence ID" value="NZ_QSRA01000026.1"/>
</dbReference>
<dbReference type="CDD" id="cd17574">
    <property type="entry name" value="REC_OmpR"/>
    <property type="match status" value="1"/>
</dbReference>
<protein>
    <recommendedName>
        <fullName evidence="1">Stage 0 sporulation protein A homolog</fullName>
    </recommendedName>
</protein>
<dbReference type="GO" id="GO:0000976">
    <property type="term" value="F:transcription cis-regulatory region binding"/>
    <property type="evidence" value="ECO:0007669"/>
    <property type="project" value="TreeGrafter"/>
</dbReference>
<dbReference type="PROSITE" id="PS50110">
    <property type="entry name" value="RESPONSE_REGULATORY"/>
    <property type="match status" value="1"/>
</dbReference>
<dbReference type="PANTHER" id="PTHR48111:SF1">
    <property type="entry name" value="TWO-COMPONENT RESPONSE REGULATOR ORR33"/>
    <property type="match status" value="1"/>
</dbReference>
<sequence>MRTILLLEDDENLNRGIALKLQKEGYQVFSAFQISEAEKLFDENRIDLVISDITLPDGNGLEFCRKIRNKSKVFVLFLTAMDSEIDMVNGYDAGADDYITKPFSLMVLVSKVQAFMRRMEGVCGHNRILSGNIEVNYGEMRALKRNADGVTPLILSKKELQIMIYFMENARQILSKEQILEYVWDVDGQFVDDNTVPVNISRLKGKIGNDYIQNVRGMGYIWTEESVQE</sequence>